<sequence length="60" mass="6746">MFPSIHSVTGRSITAAMGDMYISKFIELSFSPSEVSRMPCTTDLRARPAVEPMQTRKPKR</sequence>
<keyword evidence="2" id="KW-1185">Reference proteome</keyword>
<evidence type="ECO:0000313" key="2">
    <source>
        <dbReference type="Proteomes" id="UP000775213"/>
    </source>
</evidence>
<gene>
    <name evidence="1" type="ORF">IEQ34_005311</name>
</gene>
<proteinExistence type="predicted"/>
<dbReference type="Proteomes" id="UP000775213">
    <property type="component" value="Unassembled WGS sequence"/>
</dbReference>
<reference evidence="1 2" key="1">
    <citation type="journal article" date="2021" name="Hortic Res">
        <title>Chromosome-scale assembly of the Dendrobium chrysotoxum genome enhances the understanding of orchid evolution.</title>
        <authorList>
            <person name="Zhang Y."/>
            <person name="Zhang G.Q."/>
            <person name="Zhang D."/>
            <person name="Liu X.D."/>
            <person name="Xu X.Y."/>
            <person name="Sun W.H."/>
            <person name="Yu X."/>
            <person name="Zhu X."/>
            <person name="Wang Z.W."/>
            <person name="Zhao X."/>
            <person name="Zhong W.Y."/>
            <person name="Chen H."/>
            <person name="Yin W.L."/>
            <person name="Huang T."/>
            <person name="Niu S.C."/>
            <person name="Liu Z.J."/>
        </authorList>
    </citation>
    <scope>NUCLEOTIDE SEQUENCE [LARGE SCALE GENOMIC DNA]</scope>
    <source>
        <strain evidence="1">Lindl</strain>
    </source>
</reference>
<accession>A0AAV7HB49</accession>
<organism evidence="1 2">
    <name type="scientific">Dendrobium chrysotoxum</name>
    <name type="common">Orchid</name>
    <dbReference type="NCBI Taxonomy" id="161865"/>
    <lineage>
        <taxon>Eukaryota</taxon>
        <taxon>Viridiplantae</taxon>
        <taxon>Streptophyta</taxon>
        <taxon>Embryophyta</taxon>
        <taxon>Tracheophyta</taxon>
        <taxon>Spermatophyta</taxon>
        <taxon>Magnoliopsida</taxon>
        <taxon>Liliopsida</taxon>
        <taxon>Asparagales</taxon>
        <taxon>Orchidaceae</taxon>
        <taxon>Epidendroideae</taxon>
        <taxon>Malaxideae</taxon>
        <taxon>Dendrobiinae</taxon>
        <taxon>Dendrobium</taxon>
    </lineage>
</organism>
<protein>
    <submittedName>
        <fullName evidence="1">Uncharacterized protein</fullName>
    </submittedName>
</protein>
<dbReference type="AlphaFoldDB" id="A0AAV7HB49"/>
<comment type="caution">
    <text evidence="1">The sequence shown here is derived from an EMBL/GenBank/DDBJ whole genome shotgun (WGS) entry which is preliminary data.</text>
</comment>
<evidence type="ECO:0000313" key="1">
    <source>
        <dbReference type="EMBL" id="KAH0465208.1"/>
    </source>
</evidence>
<name>A0AAV7HB49_DENCH</name>
<dbReference type="EMBL" id="JAGFBR010000006">
    <property type="protein sequence ID" value="KAH0465208.1"/>
    <property type="molecule type" value="Genomic_DNA"/>
</dbReference>